<keyword evidence="3" id="KW-1185">Reference proteome</keyword>
<dbReference type="InterPro" id="IPR052777">
    <property type="entry name" value="Acetyltransferase_Enz"/>
</dbReference>
<evidence type="ECO:0000313" key="2">
    <source>
        <dbReference type="EMBL" id="KAH7128132.1"/>
    </source>
</evidence>
<feature type="domain" description="N-acetyltransferase" evidence="1">
    <location>
        <begin position="4"/>
        <end position="161"/>
    </location>
</feature>
<gene>
    <name evidence="2" type="ORF">B0J11DRAFT_524244</name>
</gene>
<dbReference type="PANTHER" id="PTHR43305">
    <property type="entry name" value="FAMILY N-ACETYLTRANSFERASE, PUTATIVE (AFU_ORTHOLOGUE AFUA_2G01380)-RELATED"/>
    <property type="match status" value="1"/>
</dbReference>
<dbReference type="EMBL" id="JAGMWT010000005">
    <property type="protein sequence ID" value="KAH7128132.1"/>
    <property type="molecule type" value="Genomic_DNA"/>
</dbReference>
<dbReference type="OrthoDB" id="41532at2759"/>
<comment type="caution">
    <text evidence="2">The sequence shown here is derived from an EMBL/GenBank/DDBJ whole genome shotgun (WGS) entry which is preliminary data.</text>
</comment>
<dbReference type="Pfam" id="PF00583">
    <property type="entry name" value="Acetyltransf_1"/>
    <property type="match status" value="1"/>
</dbReference>
<accession>A0A9P9IPF0</accession>
<dbReference type="InterPro" id="IPR016181">
    <property type="entry name" value="Acyl_CoA_acyltransferase"/>
</dbReference>
<dbReference type="PANTHER" id="PTHR43305:SF1">
    <property type="entry name" value="FAMILY N-ACETYLTRANSFERASE, PUTATIVE (AFU_ORTHOLOGUE AFUA_2G01380)-RELATED"/>
    <property type="match status" value="1"/>
</dbReference>
<name>A0A9P9IPF0_9PLEO</name>
<dbReference type="InterPro" id="IPR000182">
    <property type="entry name" value="GNAT_dom"/>
</dbReference>
<protein>
    <submittedName>
        <fullName evidence="2">Acyl-CoA N-acyltransferase</fullName>
    </submittedName>
</protein>
<dbReference type="AlphaFoldDB" id="A0A9P9IPF0"/>
<dbReference type="Proteomes" id="UP000700596">
    <property type="component" value="Unassembled WGS sequence"/>
</dbReference>
<evidence type="ECO:0000313" key="3">
    <source>
        <dbReference type="Proteomes" id="UP000700596"/>
    </source>
</evidence>
<dbReference type="PROSITE" id="PS51186">
    <property type="entry name" value="GNAT"/>
    <property type="match status" value="1"/>
</dbReference>
<dbReference type="Gene3D" id="3.40.630.30">
    <property type="match status" value="1"/>
</dbReference>
<dbReference type="GO" id="GO:0016747">
    <property type="term" value="F:acyltransferase activity, transferring groups other than amino-acyl groups"/>
    <property type="evidence" value="ECO:0007669"/>
    <property type="project" value="InterPro"/>
</dbReference>
<dbReference type="SUPFAM" id="SSF55729">
    <property type="entry name" value="Acyl-CoA N-acyltransferases (Nat)"/>
    <property type="match status" value="1"/>
</dbReference>
<sequence length="180" mass="19979">MMTAVTRQAEFPNDLDAIRSLFTEYAASLGIDLSYQSFEAELSSLPGKYSASQGGTILLTETHTGGVVGCASLRRLSSRSNACELKRFYLVPETRGLGLGKRLLESIIKEARKLRYEEMLLDTLSSMVAARKMYKGFGFEETKAYYETPIQDTVFLRLDLGKGQAWNLRNITTEATSAGH</sequence>
<organism evidence="2 3">
    <name type="scientific">Dendryphion nanum</name>
    <dbReference type="NCBI Taxonomy" id="256645"/>
    <lineage>
        <taxon>Eukaryota</taxon>
        <taxon>Fungi</taxon>
        <taxon>Dikarya</taxon>
        <taxon>Ascomycota</taxon>
        <taxon>Pezizomycotina</taxon>
        <taxon>Dothideomycetes</taxon>
        <taxon>Pleosporomycetidae</taxon>
        <taxon>Pleosporales</taxon>
        <taxon>Torulaceae</taxon>
        <taxon>Dendryphion</taxon>
    </lineage>
</organism>
<proteinExistence type="predicted"/>
<evidence type="ECO:0000259" key="1">
    <source>
        <dbReference type="PROSITE" id="PS51186"/>
    </source>
</evidence>
<reference evidence="2" key="1">
    <citation type="journal article" date="2021" name="Nat. Commun.">
        <title>Genetic determinants of endophytism in the Arabidopsis root mycobiome.</title>
        <authorList>
            <person name="Mesny F."/>
            <person name="Miyauchi S."/>
            <person name="Thiergart T."/>
            <person name="Pickel B."/>
            <person name="Atanasova L."/>
            <person name="Karlsson M."/>
            <person name="Huettel B."/>
            <person name="Barry K.W."/>
            <person name="Haridas S."/>
            <person name="Chen C."/>
            <person name="Bauer D."/>
            <person name="Andreopoulos W."/>
            <person name="Pangilinan J."/>
            <person name="LaButti K."/>
            <person name="Riley R."/>
            <person name="Lipzen A."/>
            <person name="Clum A."/>
            <person name="Drula E."/>
            <person name="Henrissat B."/>
            <person name="Kohler A."/>
            <person name="Grigoriev I.V."/>
            <person name="Martin F.M."/>
            <person name="Hacquard S."/>
        </authorList>
    </citation>
    <scope>NUCLEOTIDE SEQUENCE</scope>
    <source>
        <strain evidence="2">MPI-CAGE-CH-0243</strain>
    </source>
</reference>
<dbReference type="CDD" id="cd04301">
    <property type="entry name" value="NAT_SF"/>
    <property type="match status" value="1"/>
</dbReference>